<dbReference type="AlphaFoldDB" id="A0A9P8MXK9"/>
<evidence type="ECO:0000313" key="2">
    <source>
        <dbReference type="EMBL" id="KAH0963943.1"/>
    </source>
</evidence>
<gene>
    <name evidence="2" type="ORF">HRG_04371</name>
</gene>
<dbReference type="Gene3D" id="2.60.20.10">
    <property type="entry name" value="Crystallins"/>
    <property type="match status" value="1"/>
</dbReference>
<organism evidence="2 3">
    <name type="scientific">Hirsutella rhossiliensis</name>
    <dbReference type="NCBI Taxonomy" id="111463"/>
    <lineage>
        <taxon>Eukaryota</taxon>
        <taxon>Fungi</taxon>
        <taxon>Dikarya</taxon>
        <taxon>Ascomycota</taxon>
        <taxon>Pezizomycotina</taxon>
        <taxon>Sordariomycetes</taxon>
        <taxon>Hypocreomycetidae</taxon>
        <taxon>Hypocreales</taxon>
        <taxon>Ophiocordycipitaceae</taxon>
        <taxon>Hirsutella</taxon>
    </lineage>
</organism>
<dbReference type="Proteomes" id="UP000824596">
    <property type="component" value="Unassembled WGS sequence"/>
</dbReference>
<feature type="chain" id="PRO_5040189355" evidence="1">
    <location>
        <begin position="18"/>
        <end position="77"/>
    </location>
</feature>
<keyword evidence="1" id="KW-0732">Signal</keyword>
<sequence>MLVTKIFALALATLVAAESAEVQHEARDNNAATLYKQRDFRGASRRVDNGRCTNLKGPLRDNVHSIRVERRSDCYLY</sequence>
<name>A0A9P8MXK9_9HYPO</name>
<dbReference type="RefSeq" id="XP_044721456.1">
    <property type="nucleotide sequence ID" value="XM_044862842.1"/>
</dbReference>
<dbReference type="OrthoDB" id="4922373at2759"/>
<evidence type="ECO:0000256" key="1">
    <source>
        <dbReference type="SAM" id="SignalP"/>
    </source>
</evidence>
<keyword evidence="3" id="KW-1185">Reference proteome</keyword>
<proteinExistence type="predicted"/>
<evidence type="ECO:0000313" key="3">
    <source>
        <dbReference type="Proteomes" id="UP000824596"/>
    </source>
</evidence>
<comment type="caution">
    <text evidence="2">The sequence shown here is derived from an EMBL/GenBank/DDBJ whole genome shotgun (WGS) entry which is preliminary data.</text>
</comment>
<dbReference type="GeneID" id="68353500"/>
<reference evidence="2" key="1">
    <citation type="submission" date="2021-09" db="EMBL/GenBank/DDBJ databases">
        <title>A high-quality genome of the endoparasitic fungus Hirsutella rhossiliensis with a comparison of Hirsutella genomes reveals transposable elements contributing to genome size variation.</title>
        <authorList>
            <person name="Lin R."/>
            <person name="Jiao Y."/>
            <person name="Sun X."/>
            <person name="Ling J."/>
            <person name="Xie B."/>
            <person name="Cheng X."/>
        </authorList>
    </citation>
    <scope>NUCLEOTIDE SEQUENCE</scope>
    <source>
        <strain evidence="2">HR02</strain>
    </source>
</reference>
<dbReference type="EMBL" id="JAIZPD010000004">
    <property type="protein sequence ID" value="KAH0963943.1"/>
    <property type="molecule type" value="Genomic_DNA"/>
</dbReference>
<accession>A0A9P8MXK9</accession>
<feature type="signal peptide" evidence="1">
    <location>
        <begin position="1"/>
        <end position="17"/>
    </location>
</feature>
<protein>
    <submittedName>
        <fullName evidence="2">Uncharacterized protein</fullName>
    </submittedName>
</protein>